<dbReference type="PANTHER" id="PTHR47089:SF1">
    <property type="entry name" value="GUANOSINE ABC TRANSPORTER PERMEASE PROTEIN NUPP"/>
    <property type="match status" value="1"/>
</dbReference>
<proteinExistence type="predicted"/>
<dbReference type="RefSeq" id="WP_161140813.1">
    <property type="nucleotide sequence ID" value="NZ_SPKJ01000038.1"/>
</dbReference>
<dbReference type="AlphaFoldDB" id="A0A964T4T3"/>
<dbReference type="GO" id="GO:0022857">
    <property type="term" value="F:transmembrane transporter activity"/>
    <property type="evidence" value="ECO:0007669"/>
    <property type="project" value="InterPro"/>
</dbReference>
<dbReference type="Pfam" id="PF02653">
    <property type="entry name" value="BPD_transp_2"/>
    <property type="match status" value="1"/>
</dbReference>
<dbReference type="OrthoDB" id="9809785at2"/>
<evidence type="ECO:0000256" key="1">
    <source>
        <dbReference type="ARBA" id="ARBA00004651"/>
    </source>
</evidence>
<dbReference type="CDD" id="cd06580">
    <property type="entry name" value="TM_PBP1_transp_TpRbsC_like"/>
    <property type="match status" value="1"/>
</dbReference>
<feature type="transmembrane region" description="Helical" evidence="6">
    <location>
        <begin position="143"/>
        <end position="162"/>
    </location>
</feature>
<keyword evidence="8" id="KW-1185">Reference proteome</keyword>
<sequence length="343" mass="35321">MMRASAWALESGAFVMAVALGVVAASMVLLATGTPVYQTLAAIYSGALGSAYALQSSLVYAVPVAFTGLAACVAFRARIWNIGGEGQMVMGAFGAALVALHVPLPGPAVLPAMILSGMAFGALWAFGPAVLKVAFGVNEVLSTLMLNYVAILFVDFLVFGPWRDPAGGWPYSPPFPSAALLPALSADLNVAVVAAPVIAVLLAVLFRYTPWGYATAVLGHSHPAARYAGMRIGRLTVQVMLLSGAIAALAGIDQVAGTAGLLYHLPPGYGYFGILVSWLAGHNPLLVLVMATFYGVLLQGGDALQIAQVDPSLVRIMQGAIIIFALAGLTLARRRSLSPGAGA</sequence>
<dbReference type="InterPro" id="IPR001851">
    <property type="entry name" value="ABC_transp_permease"/>
</dbReference>
<name>A0A964T4T3_9HYPH</name>
<comment type="caution">
    <text evidence="7">The sequence shown here is derived from an EMBL/GenBank/DDBJ whole genome shotgun (WGS) entry which is preliminary data.</text>
</comment>
<dbReference type="EMBL" id="SPKJ01000038">
    <property type="protein sequence ID" value="MYZ48463.1"/>
    <property type="molecule type" value="Genomic_DNA"/>
</dbReference>
<evidence type="ECO:0000256" key="5">
    <source>
        <dbReference type="ARBA" id="ARBA00023136"/>
    </source>
</evidence>
<feature type="transmembrane region" description="Helical" evidence="6">
    <location>
        <begin position="110"/>
        <end position="131"/>
    </location>
</feature>
<evidence type="ECO:0000313" key="8">
    <source>
        <dbReference type="Proteomes" id="UP000773614"/>
    </source>
</evidence>
<feature type="transmembrane region" description="Helical" evidence="6">
    <location>
        <begin position="313"/>
        <end position="332"/>
    </location>
</feature>
<feature type="transmembrane region" description="Helical" evidence="6">
    <location>
        <begin position="87"/>
        <end position="104"/>
    </location>
</feature>
<reference evidence="7" key="1">
    <citation type="submission" date="2019-03" db="EMBL/GenBank/DDBJ databases">
        <title>Afifella sp. nov., isolated from activated sludge.</title>
        <authorList>
            <person name="Li Q."/>
            <person name="Liu Y."/>
        </authorList>
    </citation>
    <scope>NUCLEOTIDE SEQUENCE</scope>
    <source>
        <strain evidence="7">L72</strain>
    </source>
</reference>
<organism evidence="7 8">
    <name type="scientific">Propylenella binzhouense</name>
    <dbReference type="NCBI Taxonomy" id="2555902"/>
    <lineage>
        <taxon>Bacteria</taxon>
        <taxon>Pseudomonadati</taxon>
        <taxon>Pseudomonadota</taxon>
        <taxon>Alphaproteobacteria</taxon>
        <taxon>Hyphomicrobiales</taxon>
        <taxon>Propylenellaceae</taxon>
        <taxon>Propylenella</taxon>
    </lineage>
</organism>
<keyword evidence="2" id="KW-1003">Cell membrane</keyword>
<gene>
    <name evidence="7" type="ORF">E4O86_12160</name>
</gene>
<feature type="transmembrane region" description="Helical" evidence="6">
    <location>
        <begin position="239"/>
        <end position="263"/>
    </location>
</feature>
<feature type="transmembrane region" description="Helical" evidence="6">
    <location>
        <begin position="182"/>
        <end position="206"/>
    </location>
</feature>
<keyword evidence="5 6" id="KW-0472">Membrane</keyword>
<evidence type="ECO:0000256" key="2">
    <source>
        <dbReference type="ARBA" id="ARBA00022475"/>
    </source>
</evidence>
<accession>A0A964T4T3</accession>
<feature type="transmembrane region" description="Helical" evidence="6">
    <location>
        <begin position="12"/>
        <end position="32"/>
    </location>
</feature>
<dbReference type="GO" id="GO:0005886">
    <property type="term" value="C:plasma membrane"/>
    <property type="evidence" value="ECO:0007669"/>
    <property type="project" value="UniProtKB-SubCell"/>
</dbReference>
<feature type="transmembrane region" description="Helical" evidence="6">
    <location>
        <begin position="52"/>
        <end position="75"/>
    </location>
</feature>
<feature type="transmembrane region" description="Helical" evidence="6">
    <location>
        <begin position="269"/>
        <end position="293"/>
    </location>
</feature>
<evidence type="ECO:0000256" key="6">
    <source>
        <dbReference type="SAM" id="Phobius"/>
    </source>
</evidence>
<comment type="subcellular location">
    <subcellularLocation>
        <location evidence="1">Cell membrane</location>
        <topology evidence="1">Multi-pass membrane protein</topology>
    </subcellularLocation>
</comment>
<evidence type="ECO:0000256" key="4">
    <source>
        <dbReference type="ARBA" id="ARBA00022989"/>
    </source>
</evidence>
<evidence type="ECO:0000256" key="3">
    <source>
        <dbReference type="ARBA" id="ARBA00022692"/>
    </source>
</evidence>
<keyword evidence="3 6" id="KW-0812">Transmembrane</keyword>
<evidence type="ECO:0000313" key="7">
    <source>
        <dbReference type="EMBL" id="MYZ48463.1"/>
    </source>
</evidence>
<protein>
    <submittedName>
        <fullName evidence="7">ABC transporter permease</fullName>
    </submittedName>
</protein>
<dbReference type="Proteomes" id="UP000773614">
    <property type="component" value="Unassembled WGS sequence"/>
</dbReference>
<dbReference type="PANTHER" id="PTHR47089">
    <property type="entry name" value="ABC TRANSPORTER, PERMEASE PROTEIN"/>
    <property type="match status" value="1"/>
</dbReference>
<keyword evidence="4 6" id="KW-1133">Transmembrane helix</keyword>